<proteinExistence type="predicted"/>
<sequence>MTFVKRSDLIDNITLHEAIKRVLNEYGSITVEEITERVNEYGLYIRKDKKPVPKNQIRARIRKYDHLFIIEDGKVHLNEKNKILSIEAFVGGYFGSSYQVSIDLDKNIATYKKLEDSYEIIIDREFMIEDAEIEKFRSELESIRILKWEKEYFAPVLDGTSWSVTIKTADGEFESRGSNAFPRNWNRFCSIIEKIIMSEFR</sequence>
<feature type="domain" description="HTH HARE-type" evidence="2">
    <location>
        <begin position="14"/>
        <end position="69"/>
    </location>
</feature>
<protein>
    <recommendedName>
        <fullName evidence="2">HTH HARE-type domain-containing protein</fullName>
    </recommendedName>
</protein>
<keyword evidence="4" id="KW-1185">Reference proteome</keyword>
<dbReference type="EMBL" id="MRAD01000015">
    <property type="protein sequence ID" value="OOO61368.1"/>
    <property type="molecule type" value="Genomic_DNA"/>
</dbReference>
<evidence type="ECO:0000256" key="1">
    <source>
        <dbReference type="ARBA" id="ARBA00023163"/>
    </source>
</evidence>
<dbReference type="InterPro" id="IPR007759">
    <property type="entry name" value="Asxl_HARE-HTH"/>
</dbReference>
<dbReference type="RefSeq" id="WP_078025143.1">
    <property type="nucleotide sequence ID" value="NZ_MRAD01000015.1"/>
</dbReference>
<dbReference type="Pfam" id="PF05066">
    <property type="entry name" value="HARE-HTH"/>
    <property type="match status" value="1"/>
</dbReference>
<evidence type="ECO:0000259" key="2">
    <source>
        <dbReference type="Pfam" id="PF05066"/>
    </source>
</evidence>
<gene>
    <name evidence="3" type="ORF">BS637_12535</name>
</gene>
<evidence type="ECO:0000313" key="3">
    <source>
        <dbReference type="EMBL" id="OOO61368.1"/>
    </source>
</evidence>
<accession>A0ABX3L1C9</accession>
<comment type="caution">
    <text evidence="3">The sequence shown here is derived from an EMBL/GenBank/DDBJ whole genome shotgun (WGS) entry which is preliminary data.</text>
</comment>
<evidence type="ECO:0000313" key="4">
    <source>
        <dbReference type="Proteomes" id="UP000190206"/>
    </source>
</evidence>
<organism evidence="3 4">
    <name type="scientific">Clostridium tepidum</name>
    <dbReference type="NCBI Taxonomy" id="1962263"/>
    <lineage>
        <taxon>Bacteria</taxon>
        <taxon>Bacillati</taxon>
        <taxon>Bacillota</taxon>
        <taxon>Clostridia</taxon>
        <taxon>Eubacteriales</taxon>
        <taxon>Clostridiaceae</taxon>
        <taxon>Clostridium</taxon>
    </lineage>
</organism>
<reference evidence="3 4" key="1">
    <citation type="submission" date="2016-12" db="EMBL/GenBank/DDBJ databases">
        <title>Clostridium tepidum sp. nov., a close relative of Clostridium sporogenes and Clostridium botulinum Group I.</title>
        <authorList>
            <person name="Dobritsa A.P."/>
            <person name="Kutumbaka K."/>
            <person name="Werner K."/>
            <person name="Samadpour M."/>
        </authorList>
    </citation>
    <scope>NUCLEOTIDE SEQUENCE [LARGE SCALE GENOMIC DNA]</scope>
    <source>
        <strain evidence="3 4">PE</strain>
    </source>
</reference>
<keyword evidence="1" id="KW-0804">Transcription</keyword>
<dbReference type="Proteomes" id="UP000190206">
    <property type="component" value="Unassembled WGS sequence"/>
</dbReference>
<name>A0ABX3L1C9_9CLOT</name>